<dbReference type="EMBL" id="KQ085965">
    <property type="protein sequence ID" value="KLO13098.1"/>
    <property type="molecule type" value="Genomic_DNA"/>
</dbReference>
<reference evidence="3 4" key="1">
    <citation type="submission" date="2015-04" db="EMBL/GenBank/DDBJ databases">
        <title>Complete genome sequence of Schizopora paradoxa KUC8140, a cosmopolitan wood degrader in East Asia.</title>
        <authorList>
            <consortium name="DOE Joint Genome Institute"/>
            <person name="Min B."/>
            <person name="Park H."/>
            <person name="Jang Y."/>
            <person name="Kim J.-J."/>
            <person name="Kim K.H."/>
            <person name="Pangilinan J."/>
            <person name="Lipzen A."/>
            <person name="Riley R."/>
            <person name="Grigoriev I.V."/>
            <person name="Spatafora J.W."/>
            <person name="Choi I.-G."/>
        </authorList>
    </citation>
    <scope>NUCLEOTIDE SEQUENCE [LARGE SCALE GENOMIC DNA]</scope>
    <source>
        <strain evidence="3 4">KUC8140</strain>
    </source>
</reference>
<evidence type="ECO:0000259" key="2">
    <source>
        <dbReference type="Pfam" id="PF20415"/>
    </source>
</evidence>
<proteinExistence type="predicted"/>
<dbReference type="AlphaFoldDB" id="A0A0H2RUH0"/>
<dbReference type="InParanoid" id="A0A0H2RUH0"/>
<keyword evidence="4" id="KW-1185">Reference proteome</keyword>
<protein>
    <recommendedName>
        <fullName evidence="2">DUF6699 domain-containing protein</fullName>
    </recommendedName>
</protein>
<evidence type="ECO:0000313" key="3">
    <source>
        <dbReference type="EMBL" id="KLO13098.1"/>
    </source>
</evidence>
<feature type="domain" description="DUF6699" evidence="2">
    <location>
        <begin position="186"/>
        <end position="295"/>
    </location>
</feature>
<evidence type="ECO:0000256" key="1">
    <source>
        <dbReference type="SAM" id="MobiDB-lite"/>
    </source>
</evidence>
<feature type="region of interest" description="Disordered" evidence="1">
    <location>
        <begin position="1"/>
        <end position="45"/>
    </location>
</feature>
<organism evidence="3 4">
    <name type="scientific">Schizopora paradoxa</name>
    <dbReference type="NCBI Taxonomy" id="27342"/>
    <lineage>
        <taxon>Eukaryota</taxon>
        <taxon>Fungi</taxon>
        <taxon>Dikarya</taxon>
        <taxon>Basidiomycota</taxon>
        <taxon>Agaricomycotina</taxon>
        <taxon>Agaricomycetes</taxon>
        <taxon>Hymenochaetales</taxon>
        <taxon>Schizoporaceae</taxon>
        <taxon>Schizopora</taxon>
    </lineage>
</organism>
<name>A0A0H2RUH0_9AGAM</name>
<dbReference type="Proteomes" id="UP000053477">
    <property type="component" value="Unassembled WGS sequence"/>
</dbReference>
<gene>
    <name evidence="3" type="ORF">SCHPADRAFT_928776</name>
</gene>
<evidence type="ECO:0000313" key="4">
    <source>
        <dbReference type="Proteomes" id="UP000053477"/>
    </source>
</evidence>
<dbReference type="InterPro" id="IPR046522">
    <property type="entry name" value="DUF6699"/>
</dbReference>
<accession>A0A0H2RUH0</accession>
<sequence>MTHQKTFPPKKRQKLSNHEVDPPVEQSTPPAAVPLPTSPPQTFGARHLSPEEVLSELVDLLKVWKRNAVDWKGNGEQEMGKEEGHDASELAAKLPITTPYASSTEFPAPTVTQLREFQETQCVDPRLLPRRTYSDGSLQTYSLPIVDTSGLASRGILYRMVPLTTNGDVVINPFICHRNPMDLGMIEWNVAKPPDTAKIFGQKVEKLFFDGAAIAPEDKMVVRLVPSDVSHQHELKITITPPSDSFLPYLSVGMVLQRLHYALQEPITLAKWNKLSVSERHIAVERISKRYPGKQRPKVPELVRVALGFRGHSHLLSSSISDCKAYRKALENYVTLGNDTNAKTIAQPLDLLGGNARFEGLKLIALKPRMTFELQTTPIRAGEEE</sequence>
<dbReference type="Pfam" id="PF20415">
    <property type="entry name" value="DUF6699"/>
    <property type="match status" value="1"/>
</dbReference>